<dbReference type="Proteomes" id="UP000188184">
    <property type="component" value="Chromosome"/>
</dbReference>
<keyword evidence="1" id="KW-0472">Membrane</keyword>
<feature type="transmembrane region" description="Helical" evidence="1">
    <location>
        <begin position="7"/>
        <end position="30"/>
    </location>
</feature>
<dbReference type="EMBL" id="CP019640">
    <property type="protein sequence ID" value="AQQ53116.1"/>
    <property type="molecule type" value="Genomic_DNA"/>
</dbReference>
<evidence type="ECO:0000256" key="1">
    <source>
        <dbReference type="SAM" id="Phobius"/>
    </source>
</evidence>
<dbReference type="RefSeq" id="WP_077588998.1">
    <property type="nucleotide sequence ID" value="NZ_CP019640.1"/>
</dbReference>
<evidence type="ECO:0000313" key="3">
    <source>
        <dbReference type="Proteomes" id="UP000188184"/>
    </source>
</evidence>
<keyword evidence="1" id="KW-0812">Transmembrane</keyword>
<dbReference type="OrthoDB" id="2428514at2"/>
<keyword evidence="3" id="KW-1185">Reference proteome</keyword>
<accession>A0A1Q2KYB0</accession>
<protein>
    <submittedName>
        <fullName evidence="2">Uncharacterized protein</fullName>
    </submittedName>
</protein>
<keyword evidence="1" id="KW-1133">Transmembrane helix</keyword>
<reference evidence="2 3" key="1">
    <citation type="submission" date="2017-02" db="EMBL/GenBank/DDBJ databases">
        <title>The complete genomic sequence of a novel cold adapted crude oil-degrading bacterium Planococcus qaidamina Y42.</title>
        <authorList>
            <person name="Yang R."/>
        </authorList>
    </citation>
    <scope>NUCLEOTIDE SEQUENCE [LARGE SCALE GENOMIC DNA]</scope>
    <source>
        <strain evidence="2 3">Y42</strain>
    </source>
</reference>
<evidence type="ECO:0000313" key="2">
    <source>
        <dbReference type="EMBL" id="AQQ53116.1"/>
    </source>
</evidence>
<name>A0A1Q2KYB0_9BACL</name>
<sequence length="106" mass="11794">MKKGLAVVLTILILSILNWVLTLFLPVSFADSSIPFAVLALFITHSLTGSESGMLGLEDMETQSETGIKMDHTKKASRTSYVFIGSIIYLVIVLLYVAYVYREYLI</sequence>
<proteinExistence type="predicted"/>
<dbReference type="KEGG" id="pmar:B0X71_08415"/>
<organism evidence="2 3">
    <name type="scientific">Planococcus lenghuensis</name>
    <dbReference type="NCBI Taxonomy" id="2213202"/>
    <lineage>
        <taxon>Bacteria</taxon>
        <taxon>Bacillati</taxon>
        <taxon>Bacillota</taxon>
        <taxon>Bacilli</taxon>
        <taxon>Bacillales</taxon>
        <taxon>Caryophanaceae</taxon>
        <taxon>Planococcus</taxon>
    </lineage>
</organism>
<gene>
    <name evidence="2" type="ORF">B0X71_08415</name>
</gene>
<feature type="transmembrane region" description="Helical" evidence="1">
    <location>
        <begin position="78"/>
        <end position="101"/>
    </location>
</feature>
<dbReference type="AlphaFoldDB" id="A0A1Q2KYB0"/>